<evidence type="ECO:0000259" key="9">
    <source>
        <dbReference type="PROSITE" id="PS50048"/>
    </source>
</evidence>
<dbReference type="GO" id="GO:0003677">
    <property type="term" value="F:DNA binding"/>
    <property type="evidence" value="ECO:0007669"/>
    <property type="project" value="UniProtKB-KW"/>
</dbReference>
<feature type="compositionally biased region" description="Polar residues" evidence="8">
    <location>
        <begin position="573"/>
        <end position="588"/>
    </location>
</feature>
<dbReference type="Pfam" id="PF00172">
    <property type="entry name" value="Zn_clus"/>
    <property type="match status" value="1"/>
</dbReference>
<dbReference type="PANTHER" id="PTHR31313:SF81">
    <property type="entry name" value="TY1 ENHANCER ACTIVATOR"/>
    <property type="match status" value="1"/>
</dbReference>
<evidence type="ECO:0000313" key="11">
    <source>
        <dbReference type="Proteomes" id="UP000195602"/>
    </source>
</evidence>
<evidence type="ECO:0000256" key="1">
    <source>
        <dbReference type="ARBA" id="ARBA00004123"/>
    </source>
</evidence>
<dbReference type="CDD" id="cd00067">
    <property type="entry name" value="GAL4"/>
    <property type="match status" value="1"/>
</dbReference>
<name>A0AA91PWY7_CLALS</name>
<proteinExistence type="predicted"/>
<comment type="caution">
    <text evidence="10">The sequence shown here is derived from an EMBL/GenBank/DDBJ whole genome shotgun (WGS) entry which is preliminary data.</text>
</comment>
<feature type="compositionally biased region" description="Basic and acidic residues" evidence="8">
    <location>
        <begin position="590"/>
        <end position="599"/>
    </location>
</feature>
<dbReference type="InterPro" id="IPR001138">
    <property type="entry name" value="Zn2Cys6_DnaBD"/>
</dbReference>
<evidence type="ECO:0000256" key="4">
    <source>
        <dbReference type="ARBA" id="ARBA00023015"/>
    </source>
</evidence>
<dbReference type="GO" id="GO:0000981">
    <property type="term" value="F:DNA-binding transcription factor activity, RNA polymerase II-specific"/>
    <property type="evidence" value="ECO:0007669"/>
    <property type="project" value="InterPro"/>
</dbReference>
<organism evidence="10 11">
    <name type="scientific">Clavispora lusitaniae</name>
    <name type="common">Candida lusitaniae</name>
    <dbReference type="NCBI Taxonomy" id="36911"/>
    <lineage>
        <taxon>Eukaryota</taxon>
        <taxon>Fungi</taxon>
        <taxon>Dikarya</taxon>
        <taxon>Ascomycota</taxon>
        <taxon>Saccharomycotina</taxon>
        <taxon>Pichiomycetes</taxon>
        <taxon>Metschnikowiaceae</taxon>
        <taxon>Clavispora</taxon>
    </lineage>
</organism>
<dbReference type="Gene3D" id="4.10.240.10">
    <property type="entry name" value="Zn(2)-C6 fungal-type DNA-binding domain"/>
    <property type="match status" value="1"/>
</dbReference>
<dbReference type="KEGG" id="clus:A9F13_15g00176"/>
<dbReference type="PANTHER" id="PTHR31313">
    <property type="entry name" value="TY1 ENHANCER ACTIVATOR"/>
    <property type="match status" value="1"/>
</dbReference>
<evidence type="ECO:0000256" key="7">
    <source>
        <dbReference type="ARBA" id="ARBA00023242"/>
    </source>
</evidence>
<evidence type="ECO:0000256" key="3">
    <source>
        <dbReference type="ARBA" id="ARBA00022833"/>
    </source>
</evidence>
<dbReference type="Proteomes" id="UP000195602">
    <property type="component" value="Unassembled WGS sequence"/>
</dbReference>
<dbReference type="SUPFAM" id="SSF57701">
    <property type="entry name" value="Zn2/Cys6 DNA-binding domain"/>
    <property type="match status" value="1"/>
</dbReference>
<dbReference type="SMART" id="SM00066">
    <property type="entry name" value="GAL4"/>
    <property type="match status" value="1"/>
</dbReference>
<dbReference type="CDD" id="cd12148">
    <property type="entry name" value="fungal_TF_MHR"/>
    <property type="match status" value="1"/>
</dbReference>
<keyword evidence="4" id="KW-0805">Transcription regulation</keyword>
<dbReference type="AlphaFoldDB" id="A0AA91PWY7"/>
<dbReference type="GO" id="GO:0005634">
    <property type="term" value="C:nucleus"/>
    <property type="evidence" value="ECO:0007669"/>
    <property type="project" value="UniProtKB-SubCell"/>
</dbReference>
<evidence type="ECO:0000256" key="2">
    <source>
        <dbReference type="ARBA" id="ARBA00022723"/>
    </source>
</evidence>
<keyword evidence="6" id="KW-0804">Transcription</keyword>
<feature type="region of interest" description="Disordered" evidence="8">
    <location>
        <begin position="570"/>
        <end position="612"/>
    </location>
</feature>
<dbReference type="InterPro" id="IPR051615">
    <property type="entry name" value="Transcr_Regulatory_Elem"/>
</dbReference>
<gene>
    <name evidence="10" type="ORF">A9F13_15g00176</name>
</gene>
<comment type="subcellular location">
    <subcellularLocation>
        <location evidence="1">Nucleus</location>
    </subcellularLocation>
</comment>
<reference evidence="10 11" key="1">
    <citation type="submission" date="2017-04" db="EMBL/GenBank/DDBJ databases">
        <title>Draft genome of the yeast Clavispora lusitaniae type strain CBS 6936.</title>
        <authorList>
            <person name="Durrens P."/>
            <person name="Klopp C."/>
            <person name="Biteau N."/>
            <person name="Fitton-Ouhabi V."/>
            <person name="Dementhon K."/>
            <person name="Accoceberry I."/>
            <person name="Sherman D.J."/>
            <person name="Noel T."/>
        </authorList>
    </citation>
    <scope>NUCLEOTIDE SEQUENCE [LARGE SCALE GENOMIC DNA]</scope>
    <source>
        <strain evidence="10 11">CBS 6936</strain>
    </source>
</reference>
<evidence type="ECO:0000256" key="6">
    <source>
        <dbReference type="ARBA" id="ARBA00023163"/>
    </source>
</evidence>
<keyword evidence="5" id="KW-0238">DNA-binding</keyword>
<dbReference type="InterPro" id="IPR036864">
    <property type="entry name" value="Zn2-C6_fun-type_DNA-bd_sf"/>
</dbReference>
<sequence length="753" mass="86947">MSSKEKKKLSCHNCRKIKRRCDGEDPCSNCLKRNAQCEYSQTDRRSQRFSVGYIKSLETNNEVLQNTLSLLVTLRNEPEKLAEKLASLAASIPKQTENHQIQKYSEELGENLDPSHDAEVSLPIVDEQANYFGPGSIYHFQNFPKPDGVPMIYEGNNTLPMRVVTLESDFEYIRDLVVSFFDQQYPMIFSYILDRQLVLAELEERNFSGQFLSRELVYAICANSMKLKYAEADAYYDLASRMLFMNISNSTVARAQAYFLISFHQFSKGQMSNGWLLSGLALRAGYDVGFDYNPTGHVAVNRFYCASILCDLFIGLAVGRKATMKLQGNPVWRLPGESETDYMVLKNSVDLVELSRDMIRATYQPIAFDKDPKINYLLKFNRCKAFNMQLMKWKSKLDPVCHWSYASLKASKTIAKDNHTLKYLYYHILLFTNKPFIHIQKQYSTMYIIEEISKEMFVIVSSRYQELQLNVDSDSERASQESDVSSWMRPYNQMDPYNWASMDVCLLTLLCHVLVTLIVSEPEHYLYLEKHFKLFCKFLSFTSPRKYKDQDNPVTLLYGQYMQFKAKSKASDSENVSGDFSSPQTSVDMASDREPRKSETSMSSTDSRAGIKEEDTFNVRPMEAPPSAMPQGNFPQMPVINEHAYGYNPSYVHQVVPMMENMELSGNHMVDPNFRMQAPPNTQEVPGYYAAQPEWANVLPDERYTNYDQLPPAQDPVNRMVNQMFSNTGQEFAIDREKFNWDALFKEDYLRMM</sequence>
<feature type="domain" description="Zn(2)-C6 fungal-type" evidence="9">
    <location>
        <begin position="10"/>
        <end position="39"/>
    </location>
</feature>
<evidence type="ECO:0000256" key="8">
    <source>
        <dbReference type="SAM" id="MobiDB-lite"/>
    </source>
</evidence>
<keyword evidence="3" id="KW-0862">Zinc</keyword>
<evidence type="ECO:0000313" key="10">
    <source>
        <dbReference type="EMBL" id="OVF07049.1"/>
    </source>
</evidence>
<dbReference type="EMBL" id="LYUB02000015">
    <property type="protein sequence ID" value="OVF07049.1"/>
    <property type="molecule type" value="Genomic_DNA"/>
</dbReference>
<dbReference type="PROSITE" id="PS00463">
    <property type="entry name" value="ZN2_CY6_FUNGAL_1"/>
    <property type="match status" value="1"/>
</dbReference>
<dbReference type="GO" id="GO:0008270">
    <property type="term" value="F:zinc ion binding"/>
    <property type="evidence" value="ECO:0007669"/>
    <property type="project" value="InterPro"/>
</dbReference>
<keyword evidence="2" id="KW-0479">Metal-binding</keyword>
<protein>
    <submittedName>
        <fullName evidence="10">Activatory protein</fullName>
    </submittedName>
</protein>
<dbReference type="PROSITE" id="PS50048">
    <property type="entry name" value="ZN2_CY6_FUNGAL_2"/>
    <property type="match status" value="1"/>
</dbReference>
<keyword evidence="7" id="KW-0539">Nucleus</keyword>
<evidence type="ECO:0000256" key="5">
    <source>
        <dbReference type="ARBA" id="ARBA00023125"/>
    </source>
</evidence>
<accession>A0AA91PWY7</accession>